<reference evidence="1 2" key="1">
    <citation type="journal article" date="2019" name="Commun. Biol.">
        <title>The bagworm genome reveals a unique fibroin gene that provides high tensile strength.</title>
        <authorList>
            <person name="Kono N."/>
            <person name="Nakamura H."/>
            <person name="Ohtoshi R."/>
            <person name="Tomita M."/>
            <person name="Numata K."/>
            <person name="Arakawa K."/>
        </authorList>
    </citation>
    <scope>NUCLEOTIDE SEQUENCE [LARGE SCALE GENOMIC DNA]</scope>
</reference>
<proteinExistence type="predicted"/>
<dbReference type="GO" id="GO:0003676">
    <property type="term" value="F:nucleic acid binding"/>
    <property type="evidence" value="ECO:0007669"/>
    <property type="project" value="InterPro"/>
</dbReference>
<comment type="caution">
    <text evidence="1">The sequence shown here is derived from an EMBL/GenBank/DDBJ whole genome shotgun (WGS) entry which is preliminary data.</text>
</comment>
<dbReference type="InterPro" id="IPR038702">
    <property type="entry name" value="Na/K_ATPase_sub_beta_sf"/>
</dbReference>
<protein>
    <submittedName>
        <fullName evidence="1">Uncharacterized protein</fullName>
    </submittedName>
</protein>
<dbReference type="Gene3D" id="3.30.420.10">
    <property type="entry name" value="Ribonuclease H-like superfamily/Ribonuclease H"/>
    <property type="match status" value="1"/>
</dbReference>
<dbReference type="Proteomes" id="UP000299102">
    <property type="component" value="Unassembled WGS sequence"/>
</dbReference>
<dbReference type="OrthoDB" id="616263at2759"/>
<keyword evidence="2" id="KW-1185">Reference proteome</keyword>
<dbReference type="EMBL" id="BGZK01001370">
    <property type="protein sequence ID" value="GBP78456.1"/>
    <property type="molecule type" value="Genomic_DNA"/>
</dbReference>
<dbReference type="InterPro" id="IPR036397">
    <property type="entry name" value="RNaseH_sf"/>
</dbReference>
<dbReference type="STRING" id="151549.A0A4C1YQB5"/>
<evidence type="ECO:0000313" key="2">
    <source>
        <dbReference type="Proteomes" id="UP000299102"/>
    </source>
</evidence>
<organism evidence="1 2">
    <name type="scientific">Eumeta variegata</name>
    <name type="common">Bagworm moth</name>
    <name type="synonym">Eumeta japonica</name>
    <dbReference type="NCBI Taxonomy" id="151549"/>
    <lineage>
        <taxon>Eukaryota</taxon>
        <taxon>Metazoa</taxon>
        <taxon>Ecdysozoa</taxon>
        <taxon>Arthropoda</taxon>
        <taxon>Hexapoda</taxon>
        <taxon>Insecta</taxon>
        <taxon>Pterygota</taxon>
        <taxon>Neoptera</taxon>
        <taxon>Endopterygota</taxon>
        <taxon>Lepidoptera</taxon>
        <taxon>Glossata</taxon>
        <taxon>Ditrysia</taxon>
        <taxon>Tineoidea</taxon>
        <taxon>Psychidae</taxon>
        <taxon>Oiketicinae</taxon>
        <taxon>Eumeta</taxon>
    </lineage>
</organism>
<dbReference type="AlphaFoldDB" id="A0A4C1YQB5"/>
<sequence>MPSILSVQPSTNLLFTSRAPACPRAINDWTRGFIGKTVNSDLYCQQLMRTERVWFFIMIMPDHTSLAKEQILGEFGWEVLVSPPCSPDLALSDFHLFRSLQNFWVLLAGILINIECRAWAQNIKYDKKERIGTIHFELMVE</sequence>
<gene>
    <name evidence="1" type="ORF">EVAR_52261_1</name>
</gene>
<evidence type="ECO:0000313" key="1">
    <source>
        <dbReference type="EMBL" id="GBP78456.1"/>
    </source>
</evidence>
<dbReference type="Gene3D" id="2.60.40.1660">
    <property type="entry name" value="Na, k-atpase alpha subunit"/>
    <property type="match status" value="1"/>
</dbReference>
<accession>A0A4C1YQB5</accession>
<name>A0A4C1YQB5_EUMVA</name>